<keyword evidence="3" id="KW-0132">Cell division</keyword>
<dbReference type="EMBL" id="JAPDRK010000005">
    <property type="protein sequence ID" value="KAJ9612526.1"/>
    <property type="molecule type" value="Genomic_DNA"/>
</dbReference>
<sequence length="881" mass="98148">MDPNYPFNDPGWNGSYTYPSNVNYSQPQFQGNPYSQQPRPPQAQPYYQLPYAQSIPQNYDPYYDNQGQNPYQLQFQQSSQPFYQPQPQPPPQPRPPVAYSSSTVEVVVPRRPPQPSPAAPQQPTQPRVSYQSQSQVQPPPSSYRHSSQPQHHYAPQFSQSQLRQPPQPKVVVDVPKPTMTPDRSLNDASRRVSTSKAATPQRPQQQQNQHRALQAVEVNVKTPQTASKLPPPRDSPMESDGPEPDYPTLLCVLADDYIDEARKQPALTETYYHLISKALGCLESVLTNFKLPPLKEAQISLRYARILYDETENHDEAETMLTKSIELCERHKFIDLKYEMQLLLSRVLYESKPKAALRDMQRMIEDIEAYRHTVWLYIFRFQYAMFSLASSAPGDVHSATVQLEKITVLAKQNSDVAILAFAATLEALLQLSSSSHEAVTAAQTALAKARAMQLNPDVESNPQLSILTEFIDLACSVRESNIAQTEAKRKIVHDVFNTASESPNWKDDGSILIPVSKRTMAGIQTQSNKHVVERNGKFYIAFSWLAKDEFEALGCLFSAESSAYKNGTDGGKAGKFVDAGLSMVRAWAKPTLTTGLRQSERVSTFQKLLEAEFLLLLCFLQCSRGQWEVANNTLAQTSAISEAFGEAFPINMRYALLYLRGVILQGTGSLAAALQVYQSPLFQLAPQQSSSASASKASNKIESSHFADSDVTRYFSILAAMNFAFIIQAPDHPQHKSLSPLIKILDTTVQTSGNKYVQAHFSLLIAILSGTTLTFKQYLRSAMEAGKAIGSAQTTALALIYMQEKLFKGVVDEQALKCAKAASHQTRRWGDPMWMHVTAGLEAQALEINGLEDNARKRKQEADAGWELVPESVRRTAGGGN</sequence>
<evidence type="ECO:0000256" key="4">
    <source>
        <dbReference type="ARBA" id="ARBA00022776"/>
    </source>
</evidence>
<evidence type="ECO:0000313" key="10">
    <source>
        <dbReference type="Proteomes" id="UP001172673"/>
    </source>
</evidence>
<feature type="compositionally biased region" description="Polar residues" evidence="8">
    <location>
        <begin position="145"/>
        <end position="163"/>
    </location>
</feature>
<comment type="subcellular location">
    <subcellularLocation>
        <location evidence="1">Nucleus</location>
    </subcellularLocation>
</comment>
<evidence type="ECO:0000256" key="5">
    <source>
        <dbReference type="ARBA" id="ARBA00022829"/>
    </source>
</evidence>
<feature type="compositionally biased region" description="Low complexity" evidence="8">
    <location>
        <begin position="169"/>
        <end position="182"/>
    </location>
</feature>
<organism evidence="9 10">
    <name type="scientific">Cladophialophora chaetospira</name>
    <dbReference type="NCBI Taxonomy" id="386627"/>
    <lineage>
        <taxon>Eukaryota</taxon>
        <taxon>Fungi</taxon>
        <taxon>Dikarya</taxon>
        <taxon>Ascomycota</taxon>
        <taxon>Pezizomycotina</taxon>
        <taxon>Eurotiomycetes</taxon>
        <taxon>Chaetothyriomycetidae</taxon>
        <taxon>Chaetothyriales</taxon>
        <taxon>Herpotrichiellaceae</taxon>
        <taxon>Cladophialophora</taxon>
    </lineage>
</organism>
<evidence type="ECO:0008006" key="11">
    <source>
        <dbReference type="Google" id="ProtNLM"/>
    </source>
</evidence>
<evidence type="ECO:0000313" key="9">
    <source>
        <dbReference type="EMBL" id="KAJ9612526.1"/>
    </source>
</evidence>
<comment type="similarity">
    <text evidence="2">Belongs to the SCC4/mau-2 family.</text>
</comment>
<feature type="compositionally biased region" description="Pro residues" evidence="8">
    <location>
        <begin position="84"/>
        <end position="96"/>
    </location>
</feature>
<gene>
    <name evidence="9" type="ORF">H2200_004123</name>
</gene>
<proteinExistence type="inferred from homology"/>
<evidence type="ECO:0000256" key="2">
    <source>
        <dbReference type="ARBA" id="ARBA00008585"/>
    </source>
</evidence>
<dbReference type="Proteomes" id="UP001172673">
    <property type="component" value="Unassembled WGS sequence"/>
</dbReference>
<keyword evidence="10" id="KW-1185">Reference proteome</keyword>
<evidence type="ECO:0000256" key="8">
    <source>
        <dbReference type="SAM" id="MobiDB-lite"/>
    </source>
</evidence>
<dbReference type="PANTHER" id="PTHR21394">
    <property type="entry name" value="MAU2 CHROMATID COHESION FACTOR HOMOLOG"/>
    <property type="match status" value="1"/>
</dbReference>
<feature type="compositionally biased region" description="Polar residues" evidence="8">
    <location>
        <begin position="14"/>
        <end position="32"/>
    </location>
</feature>
<evidence type="ECO:0000256" key="6">
    <source>
        <dbReference type="ARBA" id="ARBA00023242"/>
    </source>
</evidence>
<feature type="compositionally biased region" description="Low complexity" evidence="8">
    <location>
        <begin position="197"/>
        <end position="215"/>
    </location>
</feature>
<dbReference type="GO" id="GO:0007064">
    <property type="term" value="P:mitotic sister chromatid cohesion"/>
    <property type="evidence" value="ECO:0007669"/>
    <property type="project" value="InterPro"/>
</dbReference>
<name>A0AA38XG65_9EURO</name>
<evidence type="ECO:0000256" key="7">
    <source>
        <dbReference type="ARBA" id="ARBA00023306"/>
    </source>
</evidence>
<evidence type="ECO:0000256" key="3">
    <source>
        <dbReference type="ARBA" id="ARBA00022618"/>
    </source>
</evidence>
<keyword evidence="4" id="KW-0498">Mitosis</keyword>
<feature type="compositionally biased region" description="Low complexity" evidence="8">
    <location>
        <begin position="68"/>
        <end position="83"/>
    </location>
</feature>
<accession>A0AA38XG65</accession>
<dbReference type="GO" id="GO:0007059">
    <property type="term" value="P:chromosome segregation"/>
    <property type="evidence" value="ECO:0007669"/>
    <property type="project" value="UniProtKB-KW"/>
</dbReference>
<dbReference type="InterPro" id="IPR019440">
    <property type="entry name" value="MAU2"/>
</dbReference>
<keyword evidence="5" id="KW-0159">Chromosome partition</keyword>
<dbReference type="GO" id="GO:0005634">
    <property type="term" value="C:nucleus"/>
    <property type="evidence" value="ECO:0007669"/>
    <property type="project" value="UniProtKB-SubCell"/>
</dbReference>
<feature type="compositionally biased region" description="Low complexity" evidence="8">
    <location>
        <begin position="121"/>
        <end position="136"/>
    </location>
</feature>
<feature type="compositionally biased region" description="Low complexity" evidence="8">
    <location>
        <begin position="44"/>
        <end position="54"/>
    </location>
</feature>
<feature type="region of interest" description="Disordered" evidence="8">
    <location>
        <begin position="1"/>
        <end position="245"/>
    </location>
</feature>
<dbReference type="AlphaFoldDB" id="A0AA38XG65"/>
<dbReference type="GO" id="GO:0051301">
    <property type="term" value="P:cell division"/>
    <property type="evidence" value="ECO:0007669"/>
    <property type="project" value="UniProtKB-KW"/>
</dbReference>
<keyword evidence="6" id="KW-0539">Nucleus</keyword>
<reference evidence="9" key="1">
    <citation type="submission" date="2022-10" db="EMBL/GenBank/DDBJ databases">
        <title>Culturing micro-colonial fungi from biological soil crusts in the Mojave desert and describing Neophaeococcomyces mojavensis, and introducing the new genera and species Taxawa tesnikishii.</title>
        <authorList>
            <person name="Kurbessoian T."/>
            <person name="Stajich J.E."/>
        </authorList>
    </citation>
    <scope>NUCLEOTIDE SEQUENCE</scope>
    <source>
        <strain evidence="9">TK_41</strain>
    </source>
</reference>
<evidence type="ECO:0000256" key="1">
    <source>
        <dbReference type="ARBA" id="ARBA00004123"/>
    </source>
</evidence>
<protein>
    <recommendedName>
        <fullName evidence="11">75k gamma secalin</fullName>
    </recommendedName>
</protein>
<keyword evidence="7" id="KW-0131">Cell cycle</keyword>
<dbReference type="Pfam" id="PF10345">
    <property type="entry name" value="Cohesin_load"/>
    <property type="match status" value="1"/>
</dbReference>
<feature type="compositionally biased region" description="Pro residues" evidence="8">
    <location>
        <begin position="110"/>
        <end position="120"/>
    </location>
</feature>
<feature type="compositionally biased region" description="Low complexity" evidence="8">
    <location>
        <begin position="100"/>
        <end position="109"/>
    </location>
</feature>
<comment type="caution">
    <text evidence="9">The sequence shown here is derived from an EMBL/GenBank/DDBJ whole genome shotgun (WGS) entry which is preliminary data.</text>
</comment>